<dbReference type="InterPro" id="IPR033704">
    <property type="entry name" value="dUTPase_trimeric"/>
</dbReference>
<protein>
    <recommendedName>
        <fullName evidence="4">dCTP deaminase, dUMP-forming</fullName>
        <ecNumber evidence="4">3.5.4.30</ecNumber>
    </recommendedName>
    <alternativeName>
        <fullName evidence="4">Bifunctional dCTP deaminase:dUTPase</fullName>
    </alternativeName>
    <alternativeName>
        <fullName evidence="4">DCD-DUT</fullName>
    </alternativeName>
</protein>
<dbReference type="GO" id="GO:0015949">
    <property type="term" value="P:nucleobase-containing small molecule interconversion"/>
    <property type="evidence" value="ECO:0007669"/>
    <property type="project" value="TreeGrafter"/>
</dbReference>
<comment type="function">
    <text evidence="4">Bifunctional enzyme that catalyzes both the deamination of dCTP to dUTP and the hydrolysis of dUTP to dUMP without releasing the toxic dUTP intermediate.</text>
</comment>
<organism evidence="5 6">
    <name type="scientific">Kibdelosporangium phytohabitans</name>
    <dbReference type="NCBI Taxonomy" id="860235"/>
    <lineage>
        <taxon>Bacteria</taxon>
        <taxon>Bacillati</taxon>
        <taxon>Actinomycetota</taxon>
        <taxon>Actinomycetes</taxon>
        <taxon>Pseudonocardiales</taxon>
        <taxon>Pseudonocardiaceae</taxon>
        <taxon>Kibdelosporangium</taxon>
    </lineage>
</organism>
<feature type="binding site" evidence="4">
    <location>
        <position position="119"/>
    </location>
    <ligand>
        <name>dCTP</name>
        <dbReference type="ChEBI" id="CHEBI:61481"/>
    </ligand>
</feature>
<evidence type="ECO:0000256" key="2">
    <source>
        <dbReference type="ARBA" id="ARBA00022801"/>
    </source>
</evidence>
<feature type="binding site" evidence="4">
    <location>
        <position position="148"/>
    </location>
    <ligand>
        <name>dCTP</name>
        <dbReference type="ChEBI" id="CHEBI:61481"/>
    </ligand>
</feature>
<dbReference type="GO" id="GO:0008829">
    <property type="term" value="F:dCTP deaminase activity"/>
    <property type="evidence" value="ECO:0007669"/>
    <property type="project" value="InterPro"/>
</dbReference>
<dbReference type="PANTHER" id="PTHR42680">
    <property type="entry name" value="DCTP DEAMINASE"/>
    <property type="match status" value="1"/>
</dbReference>
<dbReference type="EMBL" id="CP012752">
    <property type="protein sequence ID" value="ALG15710.1"/>
    <property type="molecule type" value="Genomic_DNA"/>
</dbReference>
<dbReference type="NCBIfam" id="TIGR02274">
    <property type="entry name" value="dCTP_deam"/>
    <property type="match status" value="1"/>
</dbReference>
<dbReference type="Gene3D" id="2.70.40.10">
    <property type="match status" value="1"/>
</dbReference>
<dbReference type="STRING" id="860235.AOZ06_52265"/>
<evidence type="ECO:0000313" key="6">
    <source>
        <dbReference type="Proteomes" id="UP000063699"/>
    </source>
</evidence>
<feature type="binding site" evidence="4">
    <location>
        <position position="174"/>
    </location>
    <ligand>
        <name>dCTP</name>
        <dbReference type="ChEBI" id="CHEBI:61481"/>
    </ligand>
</feature>
<dbReference type="InterPro" id="IPR011962">
    <property type="entry name" value="dCTP_deaminase"/>
</dbReference>
<dbReference type="SUPFAM" id="SSF51283">
    <property type="entry name" value="dUTPase-like"/>
    <property type="match status" value="1"/>
</dbReference>
<feature type="active site" description="Proton donor/acceptor" evidence="4">
    <location>
        <position position="129"/>
    </location>
</feature>
<evidence type="ECO:0000256" key="1">
    <source>
        <dbReference type="ARBA" id="ARBA00022741"/>
    </source>
</evidence>
<reference evidence="5 6" key="1">
    <citation type="submission" date="2015-07" db="EMBL/GenBank/DDBJ databases">
        <title>Genome sequencing of Kibdelosporangium phytohabitans.</title>
        <authorList>
            <person name="Qin S."/>
            <person name="Xing K."/>
        </authorList>
    </citation>
    <scope>NUCLEOTIDE SEQUENCE [LARGE SCALE GENOMIC DNA]</scope>
    <source>
        <strain evidence="5 6">KLBMP1111</strain>
    </source>
</reference>
<keyword evidence="3 4" id="KW-0546">Nucleotide metabolism</keyword>
<feature type="site" description="Important for bifunctional activity" evidence="4">
    <location>
        <begin position="116"/>
        <end position="117"/>
    </location>
</feature>
<feature type="binding site" evidence="4">
    <location>
        <position position="162"/>
    </location>
    <ligand>
        <name>dCTP</name>
        <dbReference type="ChEBI" id="CHEBI:61481"/>
    </ligand>
</feature>
<keyword evidence="1 4" id="KW-0547">Nucleotide-binding</keyword>
<feature type="binding site" evidence="4">
    <location>
        <begin position="127"/>
        <end position="129"/>
    </location>
    <ligand>
        <name>dCTP</name>
        <dbReference type="ChEBI" id="CHEBI:61481"/>
    </ligand>
</feature>
<proteinExistence type="inferred from homology"/>
<evidence type="ECO:0000256" key="3">
    <source>
        <dbReference type="ARBA" id="ARBA00023080"/>
    </source>
</evidence>
<name>A0A0N9IJJ5_9PSEU</name>
<accession>A0A0N9IJJ5</accession>
<comment type="similarity">
    <text evidence="4">Belongs to the dCTP deaminase family.</text>
</comment>
<comment type="catalytic activity">
    <reaction evidence="4">
        <text>dCTP + 2 H2O = dUMP + NH4(+) + diphosphate</text>
        <dbReference type="Rhea" id="RHEA:19205"/>
        <dbReference type="ChEBI" id="CHEBI:15377"/>
        <dbReference type="ChEBI" id="CHEBI:28938"/>
        <dbReference type="ChEBI" id="CHEBI:33019"/>
        <dbReference type="ChEBI" id="CHEBI:61481"/>
        <dbReference type="ChEBI" id="CHEBI:246422"/>
        <dbReference type="EC" id="3.5.4.30"/>
    </reaction>
</comment>
<dbReference type="CDD" id="cd07557">
    <property type="entry name" value="trimeric_dUTPase"/>
    <property type="match status" value="1"/>
</dbReference>
<dbReference type="GO" id="GO:0006226">
    <property type="term" value="P:dUMP biosynthetic process"/>
    <property type="evidence" value="ECO:0007669"/>
    <property type="project" value="UniProtKB-UniRule"/>
</dbReference>
<dbReference type="AlphaFoldDB" id="A0A0N9IJJ5"/>
<dbReference type="KEGG" id="kphy:AOZ06_52265"/>
<keyword evidence="6" id="KW-1185">Reference proteome</keyword>
<gene>
    <name evidence="4" type="primary">dcd</name>
    <name evidence="5" type="ORF">AOZ06_52265</name>
</gene>
<evidence type="ECO:0000256" key="4">
    <source>
        <dbReference type="HAMAP-Rule" id="MF_00146"/>
    </source>
</evidence>
<dbReference type="PANTHER" id="PTHR42680:SF3">
    <property type="entry name" value="DCTP DEAMINASE"/>
    <property type="match status" value="1"/>
</dbReference>
<dbReference type="RefSeq" id="WP_054297550.1">
    <property type="nucleotide sequence ID" value="NZ_CP012752.1"/>
</dbReference>
<dbReference type="GO" id="GO:0006229">
    <property type="term" value="P:dUTP biosynthetic process"/>
    <property type="evidence" value="ECO:0007669"/>
    <property type="project" value="InterPro"/>
</dbReference>
<dbReference type="OrthoDB" id="9780956at2"/>
<dbReference type="GO" id="GO:0033973">
    <property type="term" value="F:dCTP deaminase (dUMP-forming) activity"/>
    <property type="evidence" value="ECO:0007669"/>
    <property type="project" value="UniProtKB-UniRule"/>
</dbReference>
<comment type="subunit">
    <text evidence="4">Homotrimer.</text>
</comment>
<dbReference type="HAMAP" id="MF_00146">
    <property type="entry name" value="dCTP_deaminase"/>
    <property type="match status" value="1"/>
</dbReference>
<dbReference type="UniPathway" id="UPA00610">
    <property type="reaction ID" value="UER00667"/>
</dbReference>
<dbReference type="Proteomes" id="UP000063699">
    <property type="component" value="Chromosome"/>
</dbReference>
<dbReference type="InterPro" id="IPR036157">
    <property type="entry name" value="dUTPase-like_sf"/>
</dbReference>
<sequence>MLLSDRDLTKELESGRLGVEPYDPAMLQPSSIDVRLDRFFRVFVNTKYTHIDPAQQQDELTSLVEQEGDDPFVLHPGEFVLGSTYEFVNLPDDLAGRLEGKSSLGRLGLLTHSTAGFIDPGFSGHITLELSNVANLPITLWPGMKIGQLCLFRLSSAAEHPYGSQKAGSRYQGQRGPTPSRAYLNFHRVDTRRDTSG</sequence>
<comment type="caution">
    <text evidence="4">Lacks conserved residue(s) required for the propagation of feature annotation.</text>
</comment>
<dbReference type="FunFam" id="2.70.40.10:FF:000005">
    <property type="entry name" value="dCTP deaminase, dUMP-forming"/>
    <property type="match status" value="1"/>
</dbReference>
<keyword evidence="2 4" id="KW-0378">Hydrolase</keyword>
<evidence type="ECO:0000313" key="5">
    <source>
        <dbReference type="EMBL" id="ALG15710.1"/>
    </source>
</evidence>
<dbReference type="GO" id="GO:0000166">
    <property type="term" value="F:nucleotide binding"/>
    <property type="evidence" value="ECO:0007669"/>
    <property type="project" value="UniProtKB-KW"/>
</dbReference>
<dbReference type="EC" id="3.5.4.30" evidence="4"/>
<feature type="binding site" evidence="4">
    <location>
        <begin position="101"/>
        <end position="106"/>
    </location>
    <ligand>
        <name>dCTP</name>
        <dbReference type="ChEBI" id="CHEBI:61481"/>
    </ligand>
</feature>
<dbReference type="Pfam" id="PF22769">
    <property type="entry name" value="DCD"/>
    <property type="match status" value="1"/>
</dbReference>
<comment type="pathway">
    <text evidence="4">Pyrimidine metabolism; dUMP biosynthesis; dUMP from dCTP: step 1/1.</text>
</comment>